<reference evidence="5 6" key="1">
    <citation type="submission" date="2016-11" db="EMBL/GenBank/DDBJ databases">
        <authorList>
            <person name="Jaros S."/>
            <person name="Januszkiewicz K."/>
            <person name="Wedrychowicz H."/>
        </authorList>
    </citation>
    <scope>NUCLEOTIDE SEQUENCE [LARGE SCALE GENOMIC DNA]</scope>
    <source>
        <strain evidence="5 6">DSM 10068</strain>
    </source>
</reference>
<dbReference type="Gene3D" id="3.30.450.40">
    <property type="match status" value="1"/>
</dbReference>
<proteinExistence type="predicted"/>
<dbReference type="PANTHER" id="PTHR43214">
    <property type="entry name" value="TWO-COMPONENT RESPONSE REGULATOR"/>
    <property type="match status" value="1"/>
</dbReference>
<dbReference type="InterPro" id="IPR016032">
    <property type="entry name" value="Sig_transdc_resp-reg_C-effctor"/>
</dbReference>
<dbReference type="PRINTS" id="PR00038">
    <property type="entry name" value="HTHLUXR"/>
</dbReference>
<evidence type="ECO:0000256" key="3">
    <source>
        <dbReference type="ARBA" id="ARBA00023163"/>
    </source>
</evidence>
<dbReference type="SMART" id="SM00421">
    <property type="entry name" value="HTH_LUXR"/>
    <property type="match status" value="1"/>
</dbReference>
<dbReference type="SUPFAM" id="SSF46894">
    <property type="entry name" value="C-terminal effector domain of the bipartite response regulators"/>
    <property type="match status" value="1"/>
</dbReference>
<dbReference type="GO" id="GO:0006355">
    <property type="term" value="P:regulation of DNA-templated transcription"/>
    <property type="evidence" value="ECO:0007669"/>
    <property type="project" value="InterPro"/>
</dbReference>
<accession>A0A1M5YWY9</accession>
<dbReference type="Proteomes" id="UP000183995">
    <property type="component" value="Unassembled WGS sequence"/>
</dbReference>
<dbReference type="Pfam" id="PF00196">
    <property type="entry name" value="GerE"/>
    <property type="match status" value="1"/>
</dbReference>
<keyword evidence="3" id="KW-0804">Transcription</keyword>
<dbReference type="STRING" id="1123282.SAMN02745823_02947"/>
<protein>
    <submittedName>
        <fullName evidence="5">Regulatory protein, luxR family</fullName>
    </submittedName>
</protein>
<sequence length="258" mass="30139">MSSTLFDYEWQFLLQMVSRINYSETYTETCDTILQQMRTLIPFQTGIIFQAGRENGRVLLTNPVSTETVDDRSDHAFFTEGNYPHWNEFIMAPYSIVFRQSDIISPAKMEKTRVYREIWQQRNVYWGLFISIVYKDCPLAVIGLMRNKNDEDFSARDIYIMNTLKDPLERKLYSLLEGKLRRGGNMTHPERIAKTASRYGLTKRETEIVALVCSSKSSEDMCQQLYITHATLSKHLSNIYSKTKVRNRTQLFGLFNDA</sequence>
<dbReference type="PROSITE" id="PS50043">
    <property type="entry name" value="HTH_LUXR_2"/>
    <property type="match status" value="1"/>
</dbReference>
<dbReference type="EMBL" id="FQXV01000011">
    <property type="protein sequence ID" value="SHI16572.1"/>
    <property type="molecule type" value="Genomic_DNA"/>
</dbReference>
<dbReference type="AlphaFoldDB" id="A0A1M5YWY9"/>
<dbReference type="InterPro" id="IPR039420">
    <property type="entry name" value="WalR-like"/>
</dbReference>
<dbReference type="SUPFAM" id="SSF55781">
    <property type="entry name" value="GAF domain-like"/>
    <property type="match status" value="1"/>
</dbReference>
<evidence type="ECO:0000313" key="5">
    <source>
        <dbReference type="EMBL" id="SHI16572.1"/>
    </source>
</evidence>
<evidence type="ECO:0000256" key="2">
    <source>
        <dbReference type="ARBA" id="ARBA00023125"/>
    </source>
</evidence>
<dbReference type="Gene3D" id="1.10.10.10">
    <property type="entry name" value="Winged helix-like DNA-binding domain superfamily/Winged helix DNA-binding domain"/>
    <property type="match status" value="1"/>
</dbReference>
<dbReference type="InterPro" id="IPR029016">
    <property type="entry name" value="GAF-like_dom_sf"/>
</dbReference>
<name>A0A1M5YWY9_9FIRM</name>
<evidence type="ECO:0000313" key="6">
    <source>
        <dbReference type="Proteomes" id="UP000183995"/>
    </source>
</evidence>
<dbReference type="InterPro" id="IPR000792">
    <property type="entry name" value="Tscrpt_reg_LuxR_C"/>
</dbReference>
<gene>
    <name evidence="5" type="ORF">SAMN02745823_02947</name>
</gene>
<evidence type="ECO:0000259" key="4">
    <source>
        <dbReference type="PROSITE" id="PS50043"/>
    </source>
</evidence>
<dbReference type="GO" id="GO:0003677">
    <property type="term" value="F:DNA binding"/>
    <property type="evidence" value="ECO:0007669"/>
    <property type="project" value="UniProtKB-KW"/>
</dbReference>
<keyword evidence="1" id="KW-0805">Transcription regulation</keyword>
<keyword evidence="2" id="KW-0238">DNA-binding</keyword>
<dbReference type="CDD" id="cd06170">
    <property type="entry name" value="LuxR_C_like"/>
    <property type="match status" value="1"/>
</dbReference>
<organism evidence="5 6">
    <name type="scientific">Sporobacter termitidis DSM 10068</name>
    <dbReference type="NCBI Taxonomy" id="1123282"/>
    <lineage>
        <taxon>Bacteria</taxon>
        <taxon>Bacillati</taxon>
        <taxon>Bacillota</taxon>
        <taxon>Clostridia</taxon>
        <taxon>Eubacteriales</taxon>
        <taxon>Oscillospiraceae</taxon>
        <taxon>Sporobacter</taxon>
    </lineage>
</organism>
<dbReference type="InterPro" id="IPR036388">
    <property type="entry name" value="WH-like_DNA-bd_sf"/>
</dbReference>
<keyword evidence="6" id="KW-1185">Reference proteome</keyword>
<dbReference type="RefSeq" id="WP_073080507.1">
    <property type="nucleotide sequence ID" value="NZ_FQXV01000011.1"/>
</dbReference>
<evidence type="ECO:0000256" key="1">
    <source>
        <dbReference type="ARBA" id="ARBA00023015"/>
    </source>
</evidence>
<feature type="domain" description="HTH luxR-type" evidence="4">
    <location>
        <begin position="194"/>
        <end position="258"/>
    </location>
</feature>
<dbReference type="OrthoDB" id="1825091at2"/>